<organism evidence="1 2">
    <name type="scientific">Portunus trituberculatus</name>
    <name type="common">Swimming crab</name>
    <name type="synonym">Neptunus trituberculatus</name>
    <dbReference type="NCBI Taxonomy" id="210409"/>
    <lineage>
        <taxon>Eukaryota</taxon>
        <taxon>Metazoa</taxon>
        <taxon>Ecdysozoa</taxon>
        <taxon>Arthropoda</taxon>
        <taxon>Crustacea</taxon>
        <taxon>Multicrustacea</taxon>
        <taxon>Malacostraca</taxon>
        <taxon>Eumalacostraca</taxon>
        <taxon>Eucarida</taxon>
        <taxon>Decapoda</taxon>
        <taxon>Pleocyemata</taxon>
        <taxon>Brachyura</taxon>
        <taxon>Eubrachyura</taxon>
        <taxon>Portunoidea</taxon>
        <taxon>Portunidae</taxon>
        <taxon>Portuninae</taxon>
        <taxon>Portunus</taxon>
    </lineage>
</organism>
<evidence type="ECO:0000313" key="1">
    <source>
        <dbReference type="EMBL" id="MPC33437.1"/>
    </source>
</evidence>
<dbReference type="EMBL" id="VSRR010002835">
    <property type="protein sequence ID" value="MPC33437.1"/>
    <property type="molecule type" value="Genomic_DNA"/>
</dbReference>
<keyword evidence="2" id="KW-1185">Reference proteome</keyword>
<reference evidence="1 2" key="1">
    <citation type="submission" date="2019-05" db="EMBL/GenBank/DDBJ databases">
        <title>Another draft genome of Portunus trituberculatus and its Hox gene families provides insights of decapod evolution.</title>
        <authorList>
            <person name="Jeong J.-H."/>
            <person name="Song I."/>
            <person name="Kim S."/>
            <person name="Choi T."/>
            <person name="Kim D."/>
            <person name="Ryu S."/>
            <person name="Kim W."/>
        </authorList>
    </citation>
    <scope>NUCLEOTIDE SEQUENCE [LARGE SCALE GENOMIC DNA]</scope>
    <source>
        <tissue evidence="1">Muscle</tissue>
    </source>
</reference>
<comment type="caution">
    <text evidence="1">The sequence shown here is derived from an EMBL/GenBank/DDBJ whole genome shotgun (WGS) entry which is preliminary data.</text>
</comment>
<sequence>MLGLTYEDFGREVTKIVFSRFSLKRDSDDDSVDVNTGFGLRVGFRSLLVEVVTEVVVARRRGLSVYSNIVRWSCGSGVTILVVTEGSGVLEP</sequence>
<dbReference type="Proteomes" id="UP000324222">
    <property type="component" value="Unassembled WGS sequence"/>
</dbReference>
<evidence type="ECO:0000313" key="2">
    <source>
        <dbReference type="Proteomes" id="UP000324222"/>
    </source>
</evidence>
<proteinExistence type="predicted"/>
<protein>
    <submittedName>
        <fullName evidence="1">Uncharacterized protein</fullName>
    </submittedName>
</protein>
<gene>
    <name evidence="1" type="ORF">E2C01_026787</name>
</gene>
<name>A0A5B7EJL1_PORTR</name>
<accession>A0A5B7EJL1</accession>
<dbReference type="AlphaFoldDB" id="A0A5B7EJL1"/>